<dbReference type="SUPFAM" id="SSF53850">
    <property type="entry name" value="Periplasmic binding protein-like II"/>
    <property type="match status" value="1"/>
</dbReference>
<name>A0A395JNJ0_9GAMM</name>
<organism evidence="1 2">
    <name type="scientific">Arenicella xantha</name>
    <dbReference type="NCBI Taxonomy" id="644221"/>
    <lineage>
        <taxon>Bacteria</taxon>
        <taxon>Pseudomonadati</taxon>
        <taxon>Pseudomonadota</taxon>
        <taxon>Gammaproteobacteria</taxon>
        <taxon>Arenicellales</taxon>
        <taxon>Arenicellaceae</taxon>
        <taxon>Arenicella</taxon>
    </lineage>
</organism>
<protein>
    <recommendedName>
        <fullName evidence="3">ABC-type phosphate/phosphonate transport system substrate-binding protein</fullName>
    </recommendedName>
</protein>
<sequence length="257" mass="29214">MLTTTSTAQQQTTDIPLYLPYQSSQYPELALKLDSALAEAGLGQFKTVTTDYWHPYQQGIRQGRIGVYLAAPHYTAWALHKHRFIPFLRLPNSLQYVIATRHADSQYFEVNDLAGQNICSQRAVNLDFLLVQQAFDQPLKTASNKFVNSVASAMQYDNQNCAAFAVTEHTFKRFNTAEPDRFIRLLQGPEYRNYAFIAHPDIARDTAIKLKRFLRSATAITILTPLLKQFSSSPSLLPVRRADYPKSYLSILAPYWG</sequence>
<dbReference type="RefSeq" id="WP_147251017.1">
    <property type="nucleotide sequence ID" value="NZ_QNRT01000003.1"/>
</dbReference>
<dbReference type="Pfam" id="PF12974">
    <property type="entry name" value="Phosphonate-bd"/>
    <property type="match status" value="1"/>
</dbReference>
<dbReference type="InParanoid" id="A0A395JNJ0"/>
<evidence type="ECO:0008006" key="3">
    <source>
        <dbReference type="Google" id="ProtNLM"/>
    </source>
</evidence>
<dbReference type="EMBL" id="QNRT01000003">
    <property type="protein sequence ID" value="RBP49634.1"/>
    <property type="molecule type" value="Genomic_DNA"/>
</dbReference>
<gene>
    <name evidence="1" type="ORF">DFR28_10359</name>
</gene>
<evidence type="ECO:0000313" key="2">
    <source>
        <dbReference type="Proteomes" id="UP000253083"/>
    </source>
</evidence>
<comment type="caution">
    <text evidence="1">The sequence shown here is derived from an EMBL/GenBank/DDBJ whole genome shotgun (WGS) entry which is preliminary data.</text>
</comment>
<proteinExistence type="predicted"/>
<dbReference type="AlphaFoldDB" id="A0A395JNJ0"/>
<evidence type="ECO:0000313" key="1">
    <source>
        <dbReference type="EMBL" id="RBP49634.1"/>
    </source>
</evidence>
<dbReference type="Proteomes" id="UP000253083">
    <property type="component" value="Unassembled WGS sequence"/>
</dbReference>
<keyword evidence="2" id="KW-1185">Reference proteome</keyword>
<reference evidence="1 2" key="1">
    <citation type="submission" date="2018-06" db="EMBL/GenBank/DDBJ databases">
        <title>Genomic Encyclopedia of Type Strains, Phase IV (KMG-IV): sequencing the most valuable type-strain genomes for metagenomic binning, comparative biology and taxonomic classification.</title>
        <authorList>
            <person name="Goeker M."/>
        </authorList>
    </citation>
    <scope>NUCLEOTIDE SEQUENCE [LARGE SCALE GENOMIC DNA]</scope>
    <source>
        <strain evidence="1 2">DSM 24032</strain>
    </source>
</reference>
<accession>A0A395JNJ0</accession>